<keyword evidence="2" id="KW-1185">Reference proteome</keyword>
<reference evidence="1" key="1">
    <citation type="submission" date="2021-02" db="EMBL/GenBank/DDBJ databases">
        <title>Comparative genomics reveals that relaxation of natural selection precedes convergent phenotypic evolution of cavefish.</title>
        <authorList>
            <person name="Peng Z."/>
        </authorList>
    </citation>
    <scope>NUCLEOTIDE SEQUENCE</scope>
    <source>
        <tissue evidence="1">Muscle</tissue>
    </source>
</reference>
<name>A0A9W7TDK2_TRIRA</name>
<evidence type="ECO:0000313" key="2">
    <source>
        <dbReference type="Proteomes" id="UP001059041"/>
    </source>
</evidence>
<accession>A0A9W7TDK2</accession>
<proteinExistence type="predicted"/>
<evidence type="ECO:0000313" key="1">
    <source>
        <dbReference type="EMBL" id="KAI7796615.1"/>
    </source>
</evidence>
<gene>
    <name evidence="1" type="ORF">IRJ41_002623</name>
</gene>
<sequence>MLTVIEASTQQEIDERIEKIAHKHTPSLLCFLKCPETKLRGTIRVVKRGVFVFYFTTTALVPAQRRHPKQVSKENIVSKLLFKKINLKTGLNGRLKQVLKFLGEYQTLLLRTLSFEKFPKWLKSDSRKRDTGPISSGTGQAELIQMEQ</sequence>
<comment type="caution">
    <text evidence="1">The sequence shown here is derived from an EMBL/GenBank/DDBJ whole genome shotgun (WGS) entry which is preliminary data.</text>
</comment>
<organism evidence="1 2">
    <name type="scientific">Triplophysa rosa</name>
    <name type="common">Cave loach</name>
    <dbReference type="NCBI Taxonomy" id="992332"/>
    <lineage>
        <taxon>Eukaryota</taxon>
        <taxon>Metazoa</taxon>
        <taxon>Chordata</taxon>
        <taxon>Craniata</taxon>
        <taxon>Vertebrata</taxon>
        <taxon>Euteleostomi</taxon>
        <taxon>Actinopterygii</taxon>
        <taxon>Neopterygii</taxon>
        <taxon>Teleostei</taxon>
        <taxon>Ostariophysi</taxon>
        <taxon>Cypriniformes</taxon>
        <taxon>Nemacheilidae</taxon>
        <taxon>Triplophysa</taxon>
    </lineage>
</organism>
<dbReference type="Proteomes" id="UP001059041">
    <property type="component" value="Linkage Group LG18"/>
</dbReference>
<dbReference type="AlphaFoldDB" id="A0A9W7TDK2"/>
<dbReference type="EMBL" id="JAFHDT010000018">
    <property type="protein sequence ID" value="KAI7796615.1"/>
    <property type="molecule type" value="Genomic_DNA"/>
</dbReference>
<protein>
    <submittedName>
        <fullName evidence="1">Uncharacterized protein</fullName>
    </submittedName>
</protein>